<feature type="compositionally biased region" description="Basic and acidic residues" evidence="1">
    <location>
        <begin position="1"/>
        <end position="10"/>
    </location>
</feature>
<comment type="caution">
    <text evidence="2">The sequence shown here is derived from an EMBL/GenBank/DDBJ whole genome shotgun (WGS) entry which is preliminary data.</text>
</comment>
<feature type="compositionally biased region" description="Basic and acidic residues" evidence="1">
    <location>
        <begin position="190"/>
        <end position="203"/>
    </location>
</feature>
<proteinExistence type="predicted"/>
<gene>
    <name evidence="2" type="ORF">SDC9_98253</name>
</gene>
<feature type="region of interest" description="Disordered" evidence="1">
    <location>
        <begin position="93"/>
        <end position="120"/>
    </location>
</feature>
<dbReference type="EMBL" id="VSSQ01013445">
    <property type="protein sequence ID" value="MPM51504.1"/>
    <property type="molecule type" value="Genomic_DNA"/>
</dbReference>
<evidence type="ECO:0000313" key="2">
    <source>
        <dbReference type="EMBL" id="MPM51504.1"/>
    </source>
</evidence>
<accession>A0A645APG6</accession>
<evidence type="ECO:0000256" key="1">
    <source>
        <dbReference type="SAM" id="MobiDB-lite"/>
    </source>
</evidence>
<organism evidence="2">
    <name type="scientific">bioreactor metagenome</name>
    <dbReference type="NCBI Taxonomy" id="1076179"/>
    <lineage>
        <taxon>unclassified sequences</taxon>
        <taxon>metagenomes</taxon>
        <taxon>ecological metagenomes</taxon>
    </lineage>
</organism>
<feature type="compositionally biased region" description="Low complexity" evidence="1">
    <location>
        <begin position="98"/>
        <end position="116"/>
    </location>
</feature>
<feature type="region of interest" description="Disordered" evidence="1">
    <location>
        <begin position="1"/>
        <end position="39"/>
    </location>
</feature>
<name>A0A645APG6_9ZZZZ</name>
<feature type="region of interest" description="Disordered" evidence="1">
    <location>
        <begin position="167"/>
        <end position="203"/>
    </location>
</feature>
<sequence length="238" mass="25898">MGQADADHHGGAHAGGIDRASRSQAKQHHKNVVEDDIQRIAGQQSNARQLGVVVAVDEIVKRALTEHQGHQHKLRADNALAARPDLRPRLAGAEKGQHLGQKQQPQGAQDQIGAQGNPQYVGEDPVPLLRLAVAERGGVADGAADRQRIADCIEQHIDRLTDIQRGQARHTDNVSHKNAVRQPAHRQSHAGKEAGQEKAPKCFPDKNFAAEGGLFYIYATQITQLSVYRQSRSSQIPP</sequence>
<dbReference type="AlphaFoldDB" id="A0A645APG6"/>
<reference evidence="2" key="1">
    <citation type="submission" date="2019-08" db="EMBL/GenBank/DDBJ databases">
        <authorList>
            <person name="Kucharzyk K."/>
            <person name="Murdoch R.W."/>
            <person name="Higgins S."/>
            <person name="Loffler F."/>
        </authorList>
    </citation>
    <scope>NUCLEOTIDE SEQUENCE</scope>
</reference>
<protein>
    <submittedName>
        <fullName evidence="2">Uncharacterized protein</fullName>
    </submittedName>
</protein>